<gene>
    <name evidence="1" type="ORF">RFULGI_LOCUS689</name>
</gene>
<comment type="caution">
    <text evidence="1">The sequence shown here is derived from an EMBL/GenBank/DDBJ whole genome shotgun (WGS) entry which is preliminary data.</text>
</comment>
<organism evidence="1 2">
    <name type="scientific">Racocetra fulgida</name>
    <dbReference type="NCBI Taxonomy" id="60492"/>
    <lineage>
        <taxon>Eukaryota</taxon>
        <taxon>Fungi</taxon>
        <taxon>Fungi incertae sedis</taxon>
        <taxon>Mucoromycota</taxon>
        <taxon>Glomeromycotina</taxon>
        <taxon>Glomeromycetes</taxon>
        <taxon>Diversisporales</taxon>
        <taxon>Gigasporaceae</taxon>
        <taxon>Racocetra</taxon>
    </lineage>
</organism>
<sequence>MRHLILIAITSVVLILLLTGYYLSSLFEKHSFLSTNNDLLDKNVTNTSTNNDFLNKNITNTIPLSKFLEREKQRQRFPKFDAFYDDYIKKHNRTVAKLFEQTTKDNSTKLPKVIVVQPNMDAGLGNRLPVLICGFLYSMITDRLFFIEGFYSFAEYFEKDFDHDWKSVANLYSNSSSKYLHNDNDNEFQLITRGNLSNEEINSYDILYVHTWDYVCAPVISNPNYKEWISSIIPDNKIFGAISQKLLKLQPDLNKQVATFIDNNFGEYNIGIHLRVRKNHAMTNFTTPTEHYCQTANMLMTGTEKKNVTIFIAADDGNNRIALKNCIHNSLDSKKNDSIKIVYAGDDIINFNSDYVNPGTQIGAIIDLKILSFCDDLVITFGSSFSFMAAGWSYKSSPLWGPYVIMPVKNNNDDFVIDKIWVWKAMLNEPCMYFSKSLLKDSDPETVKVFKTNPFWMYYSQGCI</sequence>
<dbReference type="EMBL" id="CAJVPZ010000326">
    <property type="protein sequence ID" value="CAG8461099.1"/>
    <property type="molecule type" value="Genomic_DNA"/>
</dbReference>
<dbReference type="Proteomes" id="UP000789396">
    <property type="component" value="Unassembled WGS sequence"/>
</dbReference>
<reference evidence="1" key="1">
    <citation type="submission" date="2021-06" db="EMBL/GenBank/DDBJ databases">
        <authorList>
            <person name="Kallberg Y."/>
            <person name="Tangrot J."/>
            <person name="Rosling A."/>
        </authorList>
    </citation>
    <scope>NUCLEOTIDE SEQUENCE</scope>
    <source>
        <strain evidence="1">IN212</strain>
    </source>
</reference>
<evidence type="ECO:0000313" key="2">
    <source>
        <dbReference type="Proteomes" id="UP000789396"/>
    </source>
</evidence>
<dbReference type="Gene3D" id="3.40.50.11350">
    <property type="match status" value="1"/>
</dbReference>
<proteinExistence type="predicted"/>
<keyword evidence="2" id="KW-1185">Reference proteome</keyword>
<protein>
    <submittedName>
        <fullName evidence="1">1878_t:CDS:1</fullName>
    </submittedName>
</protein>
<dbReference type="AlphaFoldDB" id="A0A9N8YYL5"/>
<evidence type="ECO:0000313" key="1">
    <source>
        <dbReference type="EMBL" id="CAG8461099.1"/>
    </source>
</evidence>
<name>A0A9N8YYL5_9GLOM</name>
<dbReference type="OrthoDB" id="2413580at2759"/>
<accession>A0A9N8YYL5</accession>